<dbReference type="Proteomes" id="UP001470230">
    <property type="component" value="Unassembled WGS sequence"/>
</dbReference>
<organism evidence="6 7">
    <name type="scientific">Tritrichomonas musculus</name>
    <dbReference type="NCBI Taxonomy" id="1915356"/>
    <lineage>
        <taxon>Eukaryota</taxon>
        <taxon>Metamonada</taxon>
        <taxon>Parabasalia</taxon>
        <taxon>Tritrichomonadida</taxon>
        <taxon>Tritrichomonadidae</taxon>
        <taxon>Tritrichomonas</taxon>
    </lineage>
</organism>
<name>A0ABR2HX57_9EUKA</name>
<keyword evidence="7" id="KW-1185">Reference proteome</keyword>
<gene>
    <name evidence="6" type="ORF">M9Y10_016491</name>
</gene>
<comment type="caution">
    <text evidence="6">The sequence shown here is derived from an EMBL/GenBank/DDBJ whole genome shotgun (WGS) entry which is preliminary data.</text>
</comment>
<dbReference type="InterPro" id="IPR017441">
    <property type="entry name" value="Protein_kinase_ATP_BS"/>
</dbReference>
<dbReference type="PANTHER" id="PTHR24346:SF30">
    <property type="entry name" value="MATERNAL EMBRYONIC LEUCINE ZIPPER KINASE"/>
    <property type="match status" value="1"/>
</dbReference>
<dbReference type="CDD" id="cd14003">
    <property type="entry name" value="STKc_AMPK-like"/>
    <property type="match status" value="1"/>
</dbReference>
<feature type="compositionally biased region" description="Low complexity" evidence="4">
    <location>
        <begin position="548"/>
        <end position="557"/>
    </location>
</feature>
<evidence type="ECO:0000256" key="1">
    <source>
        <dbReference type="ARBA" id="ARBA00022741"/>
    </source>
</evidence>
<feature type="compositionally biased region" description="Low complexity" evidence="4">
    <location>
        <begin position="587"/>
        <end position="612"/>
    </location>
</feature>
<evidence type="ECO:0000313" key="7">
    <source>
        <dbReference type="Proteomes" id="UP001470230"/>
    </source>
</evidence>
<feature type="region of interest" description="Disordered" evidence="4">
    <location>
        <begin position="529"/>
        <end position="557"/>
    </location>
</feature>
<proteinExistence type="predicted"/>
<dbReference type="Gene3D" id="1.10.510.10">
    <property type="entry name" value="Transferase(Phosphotransferase) domain 1"/>
    <property type="match status" value="1"/>
</dbReference>
<dbReference type="InterPro" id="IPR011009">
    <property type="entry name" value="Kinase-like_dom_sf"/>
</dbReference>
<feature type="domain" description="Protein kinase" evidence="5">
    <location>
        <begin position="17"/>
        <end position="270"/>
    </location>
</feature>
<evidence type="ECO:0000256" key="3">
    <source>
        <dbReference type="PROSITE-ProRule" id="PRU10141"/>
    </source>
</evidence>
<evidence type="ECO:0000313" key="6">
    <source>
        <dbReference type="EMBL" id="KAK8853943.1"/>
    </source>
</evidence>
<dbReference type="PANTHER" id="PTHR24346">
    <property type="entry name" value="MAP/MICROTUBULE AFFINITY-REGULATING KINASE"/>
    <property type="match status" value="1"/>
</dbReference>
<dbReference type="PROSITE" id="PS00107">
    <property type="entry name" value="PROTEIN_KINASE_ATP"/>
    <property type="match status" value="1"/>
</dbReference>
<dbReference type="PROSITE" id="PS50011">
    <property type="entry name" value="PROTEIN_KINASE_DOM"/>
    <property type="match status" value="1"/>
</dbReference>
<feature type="binding site" evidence="3">
    <location>
        <position position="46"/>
    </location>
    <ligand>
        <name>ATP</name>
        <dbReference type="ChEBI" id="CHEBI:30616"/>
    </ligand>
</feature>
<dbReference type="InterPro" id="IPR000719">
    <property type="entry name" value="Prot_kinase_dom"/>
</dbReference>
<reference evidence="6 7" key="1">
    <citation type="submission" date="2024-04" db="EMBL/GenBank/DDBJ databases">
        <title>Tritrichomonas musculus Genome.</title>
        <authorList>
            <person name="Alves-Ferreira E."/>
            <person name="Grigg M."/>
            <person name="Lorenzi H."/>
            <person name="Galac M."/>
        </authorList>
    </citation>
    <scope>NUCLEOTIDE SEQUENCE [LARGE SCALE GENOMIC DNA]</scope>
    <source>
        <strain evidence="6 7">EAF2021</strain>
    </source>
</reference>
<dbReference type="Pfam" id="PF00069">
    <property type="entry name" value="Pkinase"/>
    <property type="match status" value="1"/>
</dbReference>
<feature type="region of interest" description="Disordered" evidence="4">
    <location>
        <begin position="581"/>
        <end position="612"/>
    </location>
</feature>
<dbReference type="InterPro" id="IPR008271">
    <property type="entry name" value="Ser/Thr_kinase_AS"/>
</dbReference>
<dbReference type="PROSITE" id="PS00108">
    <property type="entry name" value="PROTEIN_KINASE_ST"/>
    <property type="match status" value="1"/>
</dbReference>
<dbReference type="SUPFAM" id="SSF56112">
    <property type="entry name" value="Protein kinase-like (PK-like)"/>
    <property type="match status" value="1"/>
</dbReference>
<feature type="compositionally biased region" description="Polar residues" evidence="4">
    <location>
        <begin position="529"/>
        <end position="542"/>
    </location>
</feature>
<protein>
    <recommendedName>
        <fullName evidence="5">Protein kinase domain-containing protein</fullName>
    </recommendedName>
</protein>
<accession>A0ABR2HX57</accession>
<keyword evidence="2 3" id="KW-0067">ATP-binding</keyword>
<dbReference type="SMART" id="SM00220">
    <property type="entry name" value="S_TKc"/>
    <property type="match status" value="1"/>
</dbReference>
<keyword evidence="1 3" id="KW-0547">Nucleotide-binding</keyword>
<evidence type="ECO:0000259" key="5">
    <source>
        <dbReference type="PROSITE" id="PS50011"/>
    </source>
</evidence>
<evidence type="ECO:0000256" key="2">
    <source>
        <dbReference type="ARBA" id="ARBA00022840"/>
    </source>
</evidence>
<evidence type="ECO:0000256" key="4">
    <source>
        <dbReference type="SAM" id="MobiDB-lite"/>
    </source>
</evidence>
<sequence length="657" mass="74491">MENKRKRREKKRIIGNYELLELLGTGSFSSVWLAKHKITNYNVAIKIVNHRTLLSAESKMRFNKELSLLKQLHHPFIAELFEIIEDNDAIYVVMENVERGNLLDYINSQGTLDEHKARRYFSQLMSALDYLHNKKFIVHRDLKAENILIDKYDNIRLIDFGFSSEFSKFKPELTTACGSPAYAAPEMIQGYPYTKSADIWSAGVVLYAMVAGVLPFDDENTQTILQKIVYTDVVYPPTMSRSLIDLLKRLLIKNPSKRLSISQISQHPWLIQGDYSPIIDFNFNINYNEDSSNNANSNGNNINEHENNSFAAQSISSNAIKNSNFIDKSIIEHMRASGFDVSSLVQLLLLDDFSKPVTTVYRILVKNKTTETTHAIMEALSKKSNWRDSNTLSVSFPVQNFSGNSNFQSSTISEFNSAPGFAFDLNSSPNLESGSSSTSNLDIHQQQPSNFTFNSNSPFKFGFNSNTTTNFAFSSQLTSTSDSYSNIPGNINLSLPLSSSNSTSANPTNNNSIINNSQQQNLANIRQNLNMPTNQPPQQIYNSFDIFPSQHPQQPPQVLQLISQTSFTLPKKTRMSLQTYLPPPSLQYPSLNNNNNNNNNNHNNNNNLNNDNQLHMQPMQVHLQIQPNQVKETDQTNIPNFPNSFLLRRRRMSRPLP</sequence>
<dbReference type="EMBL" id="JAPFFF010000021">
    <property type="protein sequence ID" value="KAK8853943.1"/>
    <property type="molecule type" value="Genomic_DNA"/>
</dbReference>